<dbReference type="AlphaFoldDB" id="A0A2G8RS79"/>
<gene>
    <name evidence="2" type="ORF">GSI_14120</name>
</gene>
<dbReference type="PANTHER" id="PTHR11183">
    <property type="entry name" value="GLYCOGENIN SUBFAMILY MEMBER"/>
    <property type="match status" value="1"/>
</dbReference>
<dbReference type="InterPro" id="IPR050587">
    <property type="entry name" value="GNT1/Glycosyltrans_8"/>
</dbReference>
<protein>
    <recommendedName>
        <fullName evidence="4">Nucleotide-diphospho-sugar transferase</fullName>
    </recommendedName>
</protein>
<sequence>MVRFQWNLYEWRIDRLLDMGWWTKVGILSLGLNALFVVQHLLHRPQRSTLFSHWSSLHNIPLVDPNAVHDLHPLDGHKNMVATAFFTDEFATAVAALGASLTRANTTARRVMLYIPEQVSPRGLCIASATGFRPHPVTRIAPPPGGEDVYAHFIDQYTKLRLWEVGEEVGARGVVYLDADTLVLRNFDELFALPYPLAAGGDVYTNRRGFTLAFNAGVLFLRPSAAVFRDMLRKIPEAEFWRHEAEQGFLNAFFAKDVVRLPYAYNANLAIKVRAPRMWEGISKEIRVIHYTMVKPFTRDNKDYALVPMDELEANARRRASEEGGVFVEEMEAWAQAWHETYATYGEKLEGCMALSNKPGQHAT</sequence>
<proteinExistence type="predicted"/>
<dbReference type="Proteomes" id="UP000230002">
    <property type="component" value="Unassembled WGS sequence"/>
</dbReference>
<comment type="caution">
    <text evidence="2">The sequence shown here is derived from an EMBL/GenBank/DDBJ whole genome shotgun (WGS) entry which is preliminary data.</text>
</comment>
<keyword evidence="1" id="KW-0472">Membrane</keyword>
<dbReference type="InterPro" id="IPR002495">
    <property type="entry name" value="Glyco_trans_8"/>
</dbReference>
<organism evidence="2 3">
    <name type="scientific">Ganoderma sinense ZZ0214-1</name>
    <dbReference type="NCBI Taxonomy" id="1077348"/>
    <lineage>
        <taxon>Eukaryota</taxon>
        <taxon>Fungi</taxon>
        <taxon>Dikarya</taxon>
        <taxon>Basidiomycota</taxon>
        <taxon>Agaricomycotina</taxon>
        <taxon>Agaricomycetes</taxon>
        <taxon>Polyporales</taxon>
        <taxon>Polyporaceae</taxon>
        <taxon>Ganoderma</taxon>
    </lineage>
</organism>
<dbReference type="Gene3D" id="3.90.550.10">
    <property type="entry name" value="Spore Coat Polysaccharide Biosynthesis Protein SpsA, Chain A"/>
    <property type="match status" value="1"/>
</dbReference>
<dbReference type="STRING" id="1077348.A0A2G8RS79"/>
<keyword evidence="3" id="KW-1185">Reference proteome</keyword>
<evidence type="ECO:0008006" key="4">
    <source>
        <dbReference type="Google" id="ProtNLM"/>
    </source>
</evidence>
<reference evidence="2 3" key="1">
    <citation type="journal article" date="2015" name="Sci. Rep.">
        <title>Chromosome-level genome map provides insights into diverse defense mechanisms in the medicinal fungus Ganoderma sinense.</title>
        <authorList>
            <person name="Zhu Y."/>
            <person name="Xu J."/>
            <person name="Sun C."/>
            <person name="Zhou S."/>
            <person name="Xu H."/>
            <person name="Nelson D.R."/>
            <person name="Qian J."/>
            <person name="Song J."/>
            <person name="Luo H."/>
            <person name="Xiang L."/>
            <person name="Li Y."/>
            <person name="Xu Z."/>
            <person name="Ji A."/>
            <person name="Wang L."/>
            <person name="Lu S."/>
            <person name="Hayward A."/>
            <person name="Sun W."/>
            <person name="Li X."/>
            <person name="Schwartz D.C."/>
            <person name="Wang Y."/>
            <person name="Chen S."/>
        </authorList>
    </citation>
    <scope>NUCLEOTIDE SEQUENCE [LARGE SCALE GENOMIC DNA]</scope>
    <source>
        <strain evidence="2 3">ZZ0214-1</strain>
    </source>
</reference>
<evidence type="ECO:0000256" key="1">
    <source>
        <dbReference type="SAM" id="Phobius"/>
    </source>
</evidence>
<accession>A0A2G8RS79</accession>
<dbReference type="InterPro" id="IPR029044">
    <property type="entry name" value="Nucleotide-diphossugar_trans"/>
</dbReference>
<evidence type="ECO:0000313" key="2">
    <source>
        <dbReference type="EMBL" id="PIL24367.1"/>
    </source>
</evidence>
<name>A0A2G8RS79_9APHY</name>
<dbReference type="GO" id="GO:0016757">
    <property type="term" value="F:glycosyltransferase activity"/>
    <property type="evidence" value="ECO:0007669"/>
    <property type="project" value="InterPro"/>
</dbReference>
<dbReference type="EMBL" id="AYKW01000067">
    <property type="protein sequence ID" value="PIL24367.1"/>
    <property type="molecule type" value="Genomic_DNA"/>
</dbReference>
<evidence type="ECO:0000313" key="3">
    <source>
        <dbReference type="Proteomes" id="UP000230002"/>
    </source>
</evidence>
<feature type="transmembrane region" description="Helical" evidence="1">
    <location>
        <begin position="21"/>
        <end position="42"/>
    </location>
</feature>
<dbReference type="Pfam" id="PF01501">
    <property type="entry name" value="Glyco_transf_8"/>
    <property type="match status" value="1"/>
</dbReference>
<dbReference type="OrthoDB" id="2014201at2759"/>
<keyword evidence="1" id="KW-1133">Transmembrane helix</keyword>
<keyword evidence="1" id="KW-0812">Transmembrane</keyword>
<dbReference type="SUPFAM" id="SSF53448">
    <property type="entry name" value="Nucleotide-diphospho-sugar transferases"/>
    <property type="match status" value="1"/>
</dbReference>